<reference evidence="1 2" key="1">
    <citation type="submission" date="2020-11" db="EMBL/GenBank/DDBJ databases">
        <title>Algicoccus daihaiensis sp.nov., isolated from Daihai Lake in Inner Mongolia.</title>
        <authorList>
            <person name="Kai J."/>
        </authorList>
    </citation>
    <scope>NUCLEOTIDE SEQUENCE [LARGE SCALE GENOMIC DNA]</scope>
    <source>
        <strain evidence="2">f23</strain>
    </source>
</reference>
<protein>
    <submittedName>
        <fullName evidence="1">Uncharacterized protein</fullName>
    </submittedName>
</protein>
<organism evidence="1 2">
    <name type="scientific">Orrella daihaiensis</name>
    <dbReference type="NCBI Taxonomy" id="2782176"/>
    <lineage>
        <taxon>Bacteria</taxon>
        <taxon>Pseudomonadati</taxon>
        <taxon>Pseudomonadota</taxon>
        <taxon>Betaproteobacteria</taxon>
        <taxon>Burkholderiales</taxon>
        <taxon>Alcaligenaceae</taxon>
        <taxon>Orrella</taxon>
    </lineage>
</organism>
<dbReference type="Proteomes" id="UP000831607">
    <property type="component" value="Chromosome"/>
</dbReference>
<dbReference type="EMBL" id="CP063982">
    <property type="protein sequence ID" value="UOD50378.1"/>
    <property type="molecule type" value="Genomic_DNA"/>
</dbReference>
<name>A0ABY4AJX3_9BURK</name>
<sequence>MTALANLKLTNTRKPTQQPAIVQCRNKLAKRIWEQMELARAQAQGNTYTSKQLKSIVSTEGVRKTVEVQKRVKPWWFESDNGKVCVHIRYGSKVVELAKGKVTVELASREELVPTLDIIKSAVISGELDAQIEAVSGQLRAGFVRR</sequence>
<accession>A0ABY4AJX3</accession>
<gene>
    <name evidence="1" type="ORF">DHf2319_00015</name>
</gene>
<evidence type="ECO:0000313" key="1">
    <source>
        <dbReference type="EMBL" id="UOD50378.1"/>
    </source>
</evidence>
<dbReference type="InterPro" id="IPR046581">
    <property type="entry name" value="DUF6641"/>
</dbReference>
<evidence type="ECO:0000313" key="2">
    <source>
        <dbReference type="Proteomes" id="UP000831607"/>
    </source>
</evidence>
<keyword evidence="2" id="KW-1185">Reference proteome</keyword>
<proteinExistence type="predicted"/>
<dbReference type="RefSeq" id="WP_243478782.1">
    <property type="nucleotide sequence ID" value="NZ_CP063982.1"/>
</dbReference>
<dbReference type="Pfam" id="PF20346">
    <property type="entry name" value="DUF6641"/>
    <property type="match status" value="1"/>
</dbReference>